<evidence type="ECO:0000256" key="3">
    <source>
        <dbReference type="ARBA" id="ARBA00022448"/>
    </source>
</evidence>
<dbReference type="GO" id="GO:0012505">
    <property type="term" value="C:endomembrane system"/>
    <property type="evidence" value="ECO:0007669"/>
    <property type="project" value="UniProtKB-SubCell"/>
</dbReference>
<organism evidence="8 9">
    <name type="scientific">Cyclocybe aegerita</name>
    <name type="common">Black poplar mushroom</name>
    <name type="synonym">Agrocybe aegerita</name>
    <dbReference type="NCBI Taxonomy" id="1973307"/>
    <lineage>
        <taxon>Eukaryota</taxon>
        <taxon>Fungi</taxon>
        <taxon>Dikarya</taxon>
        <taxon>Basidiomycota</taxon>
        <taxon>Agaricomycotina</taxon>
        <taxon>Agaricomycetes</taxon>
        <taxon>Agaricomycetidae</taxon>
        <taxon>Agaricales</taxon>
        <taxon>Agaricineae</taxon>
        <taxon>Bolbitiaceae</taxon>
        <taxon>Cyclocybe</taxon>
    </lineage>
</organism>
<keyword evidence="9" id="KW-1185">Reference proteome</keyword>
<keyword evidence="5 7" id="KW-1133">Transmembrane helix</keyword>
<evidence type="ECO:0000313" key="9">
    <source>
        <dbReference type="Proteomes" id="UP000467700"/>
    </source>
</evidence>
<evidence type="ECO:0000256" key="5">
    <source>
        <dbReference type="ARBA" id="ARBA00022989"/>
    </source>
</evidence>
<dbReference type="AlphaFoldDB" id="A0A8S0VX93"/>
<feature type="transmembrane region" description="Helical" evidence="7">
    <location>
        <begin position="507"/>
        <end position="524"/>
    </location>
</feature>
<evidence type="ECO:0000256" key="1">
    <source>
        <dbReference type="ARBA" id="ARBA00004127"/>
    </source>
</evidence>
<dbReference type="InterPro" id="IPR011701">
    <property type="entry name" value="MFS"/>
</dbReference>
<gene>
    <name evidence="8" type="ORF">AAE3_LOCUS2716</name>
</gene>
<evidence type="ECO:0000256" key="2">
    <source>
        <dbReference type="ARBA" id="ARBA00008335"/>
    </source>
</evidence>
<feature type="transmembrane region" description="Helical" evidence="7">
    <location>
        <begin position="262"/>
        <end position="289"/>
    </location>
</feature>
<name>A0A8S0VX93_CYCAE</name>
<dbReference type="Proteomes" id="UP000467700">
    <property type="component" value="Unassembled WGS sequence"/>
</dbReference>
<dbReference type="PANTHER" id="PTHR23514">
    <property type="entry name" value="BYPASS OF STOP CODON PROTEIN 6"/>
    <property type="match status" value="1"/>
</dbReference>
<sequence length="621" mass="67267">MPWKRLSILKGIVLGALINMPLNTRFGLGKMLIFGCFFQTACFATQSLALPFPAFVFSFFYGGIGMAVQDAQANGFIATVKYQAEMKMGFLHAAYDCLSQAGEIVPDKTEDAPGATYGELLKLKAVHLLALFLLVYIGIEVTIGGWIVSFMLIIRDGGPSSGYVASGFFGGLTLGRVVLIWVNRKLGEIRAVYVYTVFVILFQLVVWLVPSFYTGCISVFCIGILLGPLYPIAMNHTSRVLPRTLVTGAIGRDGVEIWNPEFAALVGFATVSWIFVVACTGSVIGALMNMPLTTRFGFGKMLVFGSFFQTAAFFVQSLALPFPLFVFSFFSVGIGAATQCAQANGFVATGKYQAELKMGFVHAAYGCGALFAPIFATPLSQTKYWPCHYLISLGLSLINTVTLALVFRFKDQDYCLSQAGEIVPDKMEDAPDPTYGELLKLKVVHLLALFLIVYVGIEVTIGGWIVSFMLIIRNGGPSSGYVASGFFGGLTLGRITLLWVNRKLGEIRAVYVYTALVILFQLIVWLVPSIYAGCISVFCIGVLLGPLYPIAMNHISRILPRALVTGAIGWVSACGSSGSAVLPFFTGAMASKYGIQSLQPYLVAMMVLMGIIWKMVPKTAV</sequence>
<dbReference type="PANTHER" id="PTHR23514:SF3">
    <property type="entry name" value="BYPASS OF STOP CODON PROTEIN 6"/>
    <property type="match status" value="1"/>
</dbReference>
<dbReference type="SUPFAM" id="SSF103473">
    <property type="entry name" value="MFS general substrate transporter"/>
    <property type="match status" value="2"/>
</dbReference>
<feature type="transmembrane region" description="Helical" evidence="7">
    <location>
        <begin position="388"/>
        <end position="407"/>
    </location>
</feature>
<proteinExistence type="inferred from homology"/>
<protein>
    <recommendedName>
        <fullName evidence="10">Major facilitator superfamily (MFS) profile domain-containing protein</fullName>
    </recommendedName>
</protein>
<reference evidence="8 9" key="1">
    <citation type="submission" date="2020-01" db="EMBL/GenBank/DDBJ databases">
        <authorList>
            <person name="Gupta K D."/>
        </authorList>
    </citation>
    <scope>NUCLEOTIDE SEQUENCE [LARGE SCALE GENOMIC DNA]</scope>
</reference>
<keyword evidence="6 7" id="KW-0472">Membrane</keyword>
<dbReference type="Gene3D" id="1.20.1250.20">
    <property type="entry name" value="MFS general substrate transporter like domains"/>
    <property type="match status" value="2"/>
</dbReference>
<dbReference type="GO" id="GO:0022857">
    <property type="term" value="F:transmembrane transporter activity"/>
    <property type="evidence" value="ECO:0007669"/>
    <property type="project" value="InterPro"/>
</dbReference>
<keyword evidence="3" id="KW-0813">Transport</keyword>
<feature type="transmembrane region" description="Helical" evidence="7">
    <location>
        <begin position="530"/>
        <end position="550"/>
    </location>
</feature>
<feature type="transmembrane region" description="Helical" evidence="7">
    <location>
        <begin position="562"/>
        <end position="586"/>
    </location>
</feature>
<feature type="transmembrane region" description="Helical" evidence="7">
    <location>
        <begin position="128"/>
        <end position="154"/>
    </location>
</feature>
<evidence type="ECO:0000256" key="4">
    <source>
        <dbReference type="ARBA" id="ARBA00022692"/>
    </source>
</evidence>
<keyword evidence="4 7" id="KW-0812">Transmembrane</keyword>
<comment type="subcellular location">
    <subcellularLocation>
        <location evidence="1">Endomembrane system</location>
        <topology evidence="1">Multi-pass membrane protein</topology>
    </subcellularLocation>
</comment>
<feature type="transmembrane region" description="Helical" evidence="7">
    <location>
        <begin position="193"/>
        <end position="226"/>
    </location>
</feature>
<evidence type="ECO:0000313" key="8">
    <source>
        <dbReference type="EMBL" id="CAA7260381.1"/>
    </source>
</evidence>
<accession>A0A8S0VX93</accession>
<evidence type="ECO:0000256" key="7">
    <source>
        <dbReference type="SAM" id="Phobius"/>
    </source>
</evidence>
<evidence type="ECO:0000256" key="6">
    <source>
        <dbReference type="ARBA" id="ARBA00023136"/>
    </source>
</evidence>
<dbReference type="InterPro" id="IPR036259">
    <property type="entry name" value="MFS_trans_sf"/>
</dbReference>
<dbReference type="EMBL" id="CACVBS010000029">
    <property type="protein sequence ID" value="CAA7260381.1"/>
    <property type="molecule type" value="Genomic_DNA"/>
</dbReference>
<evidence type="ECO:0008006" key="10">
    <source>
        <dbReference type="Google" id="ProtNLM"/>
    </source>
</evidence>
<dbReference type="Pfam" id="PF07690">
    <property type="entry name" value="MFS_1"/>
    <property type="match status" value="1"/>
</dbReference>
<comment type="caution">
    <text evidence="8">The sequence shown here is derived from an EMBL/GenBank/DDBJ whole genome shotgun (WGS) entry which is preliminary data.</text>
</comment>
<dbReference type="OrthoDB" id="413079at2759"/>
<feature type="transmembrane region" description="Helical" evidence="7">
    <location>
        <begin position="598"/>
        <end position="616"/>
    </location>
</feature>
<feature type="transmembrane region" description="Helical" evidence="7">
    <location>
        <begin position="478"/>
        <end position="500"/>
    </location>
</feature>
<feature type="transmembrane region" description="Helical" evidence="7">
    <location>
        <begin position="160"/>
        <end position="181"/>
    </location>
</feature>
<comment type="similarity">
    <text evidence="2">Belongs to the major facilitator superfamily.</text>
</comment>
<dbReference type="GO" id="GO:0016020">
    <property type="term" value="C:membrane"/>
    <property type="evidence" value="ECO:0007669"/>
    <property type="project" value="TreeGrafter"/>
</dbReference>
<dbReference type="FunFam" id="1.20.1250.20:FF:000286">
    <property type="entry name" value="MFS efflux transporter"/>
    <property type="match status" value="1"/>
</dbReference>
<dbReference type="InterPro" id="IPR051788">
    <property type="entry name" value="MFS_Transporter"/>
</dbReference>
<feature type="transmembrane region" description="Helical" evidence="7">
    <location>
        <begin position="359"/>
        <end position="376"/>
    </location>
</feature>
<feature type="transmembrane region" description="Helical" evidence="7">
    <location>
        <begin position="446"/>
        <end position="472"/>
    </location>
</feature>